<dbReference type="CDD" id="cd14503">
    <property type="entry name" value="PTP-bact"/>
    <property type="match status" value="1"/>
</dbReference>
<evidence type="ECO:0000313" key="3">
    <source>
        <dbReference type="Proteomes" id="UP000617041"/>
    </source>
</evidence>
<dbReference type="SUPFAM" id="SSF52799">
    <property type="entry name" value="(Phosphotyrosine protein) phosphatases II"/>
    <property type="match status" value="1"/>
</dbReference>
<dbReference type="Proteomes" id="UP000617041">
    <property type="component" value="Unassembled WGS sequence"/>
</dbReference>
<evidence type="ECO:0000313" key="2">
    <source>
        <dbReference type="EMBL" id="MBK0392333.1"/>
    </source>
</evidence>
<accession>A0A934UR57</accession>
<name>A0A934UR57_9BURK</name>
<dbReference type="Pfam" id="PF22741">
    <property type="entry name" value="PTP-NADK"/>
    <property type="match status" value="1"/>
</dbReference>
<reference evidence="2" key="1">
    <citation type="submission" date="2020-12" db="EMBL/GenBank/DDBJ databases">
        <title>Ramlibacter sp. nov., isolated from a freshwater alga, Cryptomonas.</title>
        <authorList>
            <person name="Kim H.M."/>
            <person name="Jeon C.O."/>
        </authorList>
    </citation>
    <scope>NUCLEOTIDE SEQUENCE</scope>
    <source>
        <strain evidence="2">CrO1</strain>
    </source>
</reference>
<gene>
    <name evidence="2" type="ORF">I8E28_07005</name>
</gene>
<comment type="caution">
    <text evidence="2">The sequence shown here is derived from an EMBL/GenBank/DDBJ whole genome shotgun (WGS) entry which is preliminary data.</text>
</comment>
<protein>
    <submittedName>
        <fullName evidence="2">Protein tyrosine phosphatase family protein</fullName>
    </submittedName>
</protein>
<proteinExistence type="predicted"/>
<dbReference type="AlphaFoldDB" id="A0A934UR57"/>
<dbReference type="Gene3D" id="3.90.190.10">
    <property type="entry name" value="Protein tyrosine phosphatase superfamily"/>
    <property type="match status" value="1"/>
</dbReference>
<feature type="domain" description="DSP-PTPase phosphatase fused to NAD+ Kinase" evidence="1">
    <location>
        <begin position="27"/>
        <end position="126"/>
    </location>
</feature>
<evidence type="ECO:0000259" key="1">
    <source>
        <dbReference type="Pfam" id="PF22741"/>
    </source>
</evidence>
<dbReference type="EMBL" id="JAEDAO010000001">
    <property type="protein sequence ID" value="MBK0392333.1"/>
    <property type="molecule type" value="Genomic_DNA"/>
</dbReference>
<organism evidence="2 3">
    <name type="scientific">Ramlibacter algicola</name>
    <dbReference type="NCBI Taxonomy" id="2795217"/>
    <lineage>
        <taxon>Bacteria</taxon>
        <taxon>Pseudomonadati</taxon>
        <taxon>Pseudomonadota</taxon>
        <taxon>Betaproteobacteria</taxon>
        <taxon>Burkholderiales</taxon>
        <taxon>Comamonadaceae</taxon>
        <taxon>Ramlibacter</taxon>
    </lineage>
</organism>
<keyword evidence="3" id="KW-1185">Reference proteome</keyword>
<sequence length="166" mass="18049">MALLLLATAPRAQGIDAPNVVPVTELLVTSGQPTADALSRLGAAGFQAVIYLAPSTVHSAVQEEPALLAKQGIEFVQIPIPFATPSAGHFRTVTAALQRLKDKKVLVHCEVNMRASSMVFLHRVVTLKDEPASAFAFVTRVWSPRGPWRTLIEEQLRESGIRFELL</sequence>
<dbReference type="RefSeq" id="WP_200787273.1">
    <property type="nucleotide sequence ID" value="NZ_JAEDAO010000001.1"/>
</dbReference>
<dbReference type="InterPro" id="IPR029021">
    <property type="entry name" value="Prot-tyrosine_phosphatase-like"/>
</dbReference>
<dbReference type="InterPro" id="IPR055214">
    <property type="entry name" value="PTP-NADK"/>
</dbReference>